<dbReference type="EMBL" id="FZNM01000019">
    <property type="protein sequence ID" value="SNR71348.1"/>
    <property type="molecule type" value="Genomic_DNA"/>
</dbReference>
<feature type="chain" id="PRO_5011991803" description="Lipoprotein" evidence="1">
    <location>
        <begin position="20"/>
        <end position="41"/>
    </location>
</feature>
<dbReference type="RefSeq" id="WP_280522758.1">
    <property type="nucleotide sequence ID" value="NZ_FZNM01000019.1"/>
</dbReference>
<keyword evidence="1" id="KW-0732">Signal</keyword>
<sequence length="41" mass="4443">MMRRVLILAALAASLTGCAEQPIRKTNCWSSMAFVASANCR</sequence>
<feature type="signal peptide" evidence="1">
    <location>
        <begin position="1"/>
        <end position="19"/>
    </location>
</feature>
<dbReference type="Proteomes" id="UP000198409">
    <property type="component" value="Unassembled WGS sequence"/>
</dbReference>
<organism evidence="2 3">
    <name type="scientific">Paracoccus sediminis</name>
    <dbReference type="NCBI Taxonomy" id="1214787"/>
    <lineage>
        <taxon>Bacteria</taxon>
        <taxon>Pseudomonadati</taxon>
        <taxon>Pseudomonadota</taxon>
        <taxon>Alphaproteobacteria</taxon>
        <taxon>Rhodobacterales</taxon>
        <taxon>Paracoccaceae</taxon>
        <taxon>Paracoccus</taxon>
    </lineage>
</organism>
<evidence type="ECO:0000313" key="2">
    <source>
        <dbReference type="EMBL" id="SNR71348.1"/>
    </source>
</evidence>
<evidence type="ECO:0000256" key="1">
    <source>
        <dbReference type="SAM" id="SignalP"/>
    </source>
</evidence>
<accession>A0A238YKL4</accession>
<gene>
    <name evidence="2" type="ORF">SAMN06265378_11944</name>
</gene>
<proteinExistence type="predicted"/>
<reference evidence="3" key="1">
    <citation type="submission" date="2017-06" db="EMBL/GenBank/DDBJ databases">
        <authorList>
            <person name="Varghese N."/>
            <person name="Submissions S."/>
        </authorList>
    </citation>
    <scope>NUCLEOTIDE SEQUENCE [LARGE SCALE GENOMIC DNA]</scope>
    <source>
        <strain evidence="3">DSM 26170</strain>
    </source>
</reference>
<name>A0A238YKL4_9RHOB</name>
<evidence type="ECO:0008006" key="4">
    <source>
        <dbReference type="Google" id="ProtNLM"/>
    </source>
</evidence>
<protein>
    <recommendedName>
        <fullName evidence="4">Lipoprotein</fullName>
    </recommendedName>
</protein>
<dbReference type="AlphaFoldDB" id="A0A238YKL4"/>
<dbReference type="PROSITE" id="PS51257">
    <property type="entry name" value="PROKAR_LIPOPROTEIN"/>
    <property type="match status" value="1"/>
</dbReference>
<evidence type="ECO:0000313" key="3">
    <source>
        <dbReference type="Proteomes" id="UP000198409"/>
    </source>
</evidence>